<reference evidence="2 3" key="2">
    <citation type="journal article" date="2010" name="Stand. Genomic Sci.">
        <title>Complete genome sequence of Nakamurella multipartita type strain (Y-104).</title>
        <authorList>
            <person name="Tice H."/>
            <person name="Mayilraj S."/>
            <person name="Sims D."/>
            <person name="Lapidus A."/>
            <person name="Nolan M."/>
            <person name="Lucas S."/>
            <person name="Glavina Del Rio T."/>
            <person name="Copeland A."/>
            <person name="Cheng J.F."/>
            <person name="Meincke L."/>
            <person name="Bruce D."/>
            <person name="Goodwin L."/>
            <person name="Pitluck S."/>
            <person name="Ivanova N."/>
            <person name="Mavromatis K."/>
            <person name="Ovchinnikova G."/>
            <person name="Pati A."/>
            <person name="Chen A."/>
            <person name="Palaniappan K."/>
            <person name="Land M."/>
            <person name="Hauser L."/>
            <person name="Chang Y.J."/>
            <person name="Jeffries C.D."/>
            <person name="Detter J.C."/>
            <person name="Brettin T."/>
            <person name="Rohde M."/>
            <person name="Goker M."/>
            <person name="Bristow J."/>
            <person name="Eisen J.A."/>
            <person name="Markowitz V."/>
            <person name="Hugenholtz P."/>
            <person name="Kyrpides N.C."/>
            <person name="Klenk H.P."/>
            <person name="Chen F."/>
        </authorList>
    </citation>
    <scope>NUCLEOTIDE SEQUENCE [LARGE SCALE GENOMIC DNA]</scope>
    <source>
        <strain evidence="3">ATCC 700099 / DSM 44233 / CIP 104796 / JCM 9543 / NBRC 105858 / Y-104</strain>
    </source>
</reference>
<dbReference type="Pfam" id="PF00557">
    <property type="entry name" value="Peptidase_M24"/>
    <property type="match status" value="1"/>
</dbReference>
<dbReference type="InterPro" id="IPR029149">
    <property type="entry name" value="Creatin/AminoP/Spt16_N"/>
</dbReference>
<dbReference type="RefSeq" id="WP_015747380.1">
    <property type="nucleotide sequence ID" value="NC_013235.1"/>
</dbReference>
<dbReference type="Gene3D" id="3.40.350.10">
    <property type="entry name" value="Creatinase/prolidase N-terminal domain"/>
    <property type="match status" value="1"/>
</dbReference>
<dbReference type="Proteomes" id="UP000002218">
    <property type="component" value="Chromosome"/>
</dbReference>
<dbReference type="InterPro" id="IPR036005">
    <property type="entry name" value="Creatinase/aminopeptidase-like"/>
</dbReference>
<dbReference type="PANTHER" id="PTHR46112:SF2">
    <property type="entry name" value="XAA-PRO AMINOPEPTIDASE P-RELATED"/>
    <property type="match status" value="1"/>
</dbReference>
<protein>
    <submittedName>
        <fullName evidence="2">Peptidase M24</fullName>
    </submittedName>
</protein>
<dbReference type="EMBL" id="CP001737">
    <property type="protein sequence ID" value="ACV78488.1"/>
    <property type="molecule type" value="Genomic_DNA"/>
</dbReference>
<dbReference type="eggNOG" id="COG0006">
    <property type="taxonomic scope" value="Bacteria"/>
</dbReference>
<evidence type="ECO:0000313" key="3">
    <source>
        <dbReference type="Proteomes" id="UP000002218"/>
    </source>
</evidence>
<dbReference type="Gene3D" id="3.90.230.10">
    <property type="entry name" value="Creatinase/methionine aminopeptidase superfamily"/>
    <property type="match status" value="1"/>
</dbReference>
<keyword evidence="3" id="KW-1185">Reference proteome</keyword>
<gene>
    <name evidence="2" type="ordered locus">Namu_2110</name>
</gene>
<evidence type="ECO:0000313" key="2">
    <source>
        <dbReference type="EMBL" id="ACV78488.1"/>
    </source>
</evidence>
<feature type="domain" description="Peptidase M24" evidence="1">
    <location>
        <begin position="201"/>
        <end position="408"/>
    </location>
</feature>
<dbReference type="InParanoid" id="C8XIB9"/>
<proteinExistence type="predicted"/>
<name>C8XIB9_NAKMY</name>
<evidence type="ECO:0000259" key="1">
    <source>
        <dbReference type="Pfam" id="PF00557"/>
    </source>
</evidence>
<accession>C8XIB9</accession>
<sequence>MTITSPAAPPRPAAPTGALTLAAPGHMGVDYEARVDFDRLRRYRIDRARAALAASECGAFLLFDFYNIRYTTSTWIGGALGDKMIRYALITRDSDPVLWDFGSAVKHHQLHSRWIPEQNYRAGFLGFRGAVAPTVGLMQAAVAEIKGLLVEAGVADQPVGVDIVEPPFLFELQRQGLRVVDAQQSMLDARCIKSPDEIVLLNQAAAMVDGVYQDIVEVLKPGIRENQIVALANQRLYEMGSDQVEAVNAISGERCNPHPHNFTDRLIRPGDQAFFDIIHSYNGYRTCYYRTFAVGKATAAQRDAYTRAREWMDRGIAGIRAGIGTDEVAALLPPAQEFGFGTEMDAFGLQFAHGLGLGLHERPIISRLNSFKEPVELQVGMVFALETYCPASDGVSAARIEEEIVITDTGPKILTLFPAEELFVANPY</sequence>
<dbReference type="AlphaFoldDB" id="C8XIB9"/>
<dbReference type="InterPro" id="IPR000994">
    <property type="entry name" value="Pept_M24"/>
</dbReference>
<dbReference type="SUPFAM" id="SSF55920">
    <property type="entry name" value="Creatinase/aminopeptidase"/>
    <property type="match status" value="1"/>
</dbReference>
<organism evidence="2 3">
    <name type="scientific">Nakamurella multipartita (strain ATCC 700099 / DSM 44233 / CIP 104796 / JCM 9543 / NBRC 105858 / Y-104)</name>
    <name type="common">Microsphaera multipartita</name>
    <dbReference type="NCBI Taxonomy" id="479431"/>
    <lineage>
        <taxon>Bacteria</taxon>
        <taxon>Bacillati</taxon>
        <taxon>Actinomycetota</taxon>
        <taxon>Actinomycetes</taxon>
        <taxon>Nakamurellales</taxon>
        <taxon>Nakamurellaceae</taxon>
        <taxon>Nakamurella</taxon>
    </lineage>
</organism>
<dbReference type="PANTHER" id="PTHR46112">
    <property type="entry name" value="AMINOPEPTIDASE"/>
    <property type="match status" value="1"/>
</dbReference>
<dbReference type="InterPro" id="IPR050659">
    <property type="entry name" value="Peptidase_M24B"/>
</dbReference>
<dbReference type="STRING" id="479431.Namu_2110"/>
<dbReference type="CDD" id="cd01066">
    <property type="entry name" value="APP_MetAP"/>
    <property type="match status" value="1"/>
</dbReference>
<dbReference type="KEGG" id="nml:Namu_2110"/>
<dbReference type="HOGENOM" id="CLU_643438_0_0_11"/>
<reference evidence="3" key="1">
    <citation type="submission" date="2009-09" db="EMBL/GenBank/DDBJ databases">
        <title>The complete genome of Nakamurella multipartita DSM 44233.</title>
        <authorList>
            <consortium name="US DOE Joint Genome Institute (JGI-PGF)"/>
            <person name="Lucas S."/>
            <person name="Copeland A."/>
            <person name="Lapidus A."/>
            <person name="Glavina del Rio T."/>
            <person name="Dalin E."/>
            <person name="Tice H."/>
            <person name="Bruce D."/>
            <person name="Goodwin L."/>
            <person name="Pitluck S."/>
            <person name="Kyrpides N."/>
            <person name="Mavromatis K."/>
            <person name="Ivanova N."/>
            <person name="Ovchinnikova G."/>
            <person name="Sims D."/>
            <person name="Meincke L."/>
            <person name="Brettin T."/>
            <person name="Detter J.C."/>
            <person name="Han C."/>
            <person name="Larimer F."/>
            <person name="Land M."/>
            <person name="Hauser L."/>
            <person name="Markowitz V."/>
            <person name="Cheng J.-F."/>
            <person name="Hugenholtz P."/>
            <person name="Woyke T."/>
            <person name="Wu D."/>
            <person name="Klenk H.-P."/>
            <person name="Eisen J.A."/>
        </authorList>
    </citation>
    <scope>NUCLEOTIDE SEQUENCE [LARGE SCALE GENOMIC DNA]</scope>
    <source>
        <strain evidence="3">ATCC 700099 / DSM 44233 / CIP 104796 / JCM 9543 / NBRC 105858 / Y-104</strain>
    </source>
</reference>